<evidence type="ECO:0000313" key="2">
    <source>
        <dbReference type="Proteomes" id="UP000598633"/>
    </source>
</evidence>
<organism evidence="1 2">
    <name type="scientific">Candidatus Sulfomarinibacter kjeldsenii</name>
    <dbReference type="NCBI Taxonomy" id="2885994"/>
    <lineage>
        <taxon>Bacteria</taxon>
        <taxon>Pseudomonadati</taxon>
        <taxon>Acidobacteriota</taxon>
        <taxon>Thermoanaerobaculia</taxon>
        <taxon>Thermoanaerobaculales</taxon>
        <taxon>Candidatus Sulfomarinibacteraceae</taxon>
        <taxon>Candidatus Sulfomarinibacter</taxon>
    </lineage>
</organism>
<feature type="non-terminal residue" evidence="1">
    <location>
        <position position="1"/>
    </location>
</feature>
<gene>
    <name evidence="1" type="ORF">IFJ97_00620</name>
</gene>
<dbReference type="EMBL" id="JACXWA010000009">
    <property type="protein sequence ID" value="MBD3869843.1"/>
    <property type="molecule type" value="Genomic_DNA"/>
</dbReference>
<sequence length="62" mass="7260">RAGEIAVRYLYAGDSDRAMDWVEEMHKNHSPNTPYLGLPVYDPLRSDPRFQDLLRRMNLPTN</sequence>
<comment type="caution">
    <text evidence="1">The sequence shown here is derived from an EMBL/GenBank/DDBJ whole genome shotgun (WGS) entry which is preliminary data.</text>
</comment>
<accession>A0A8J6XY00</accession>
<name>A0A8J6XY00_9BACT</name>
<dbReference type="AlphaFoldDB" id="A0A8J6XY00"/>
<proteinExistence type="predicted"/>
<protein>
    <submittedName>
        <fullName evidence="1">Uncharacterized protein</fullName>
    </submittedName>
</protein>
<reference evidence="1 2" key="1">
    <citation type="submission" date="2020-08" db="EMBL/GenBank/DDBJ databases">
        <title>Acidobacteriota in marine sediments use diverse sulfur dissimilation pathways.</title>
        <authorList>
            <person name="Wasmund K."/>
        </authorList>
    </citation>
    <scope>NUCLEOTIDE SEQUENCE [LARGE SCALE GENOMIC DNA]</scope>
    <source>
        <strain evidence="1">MAG AM3-A</strain>
    </source>
</reference>
<evidence type="ECO:0000313" key="1">
    <source>
        <dbReference type="EMBL" id="MBD3869843.1"/>
    </source>
</evidence>
<dbReference type="Proteomes" id="UP000598633">
    <property type="component" value="Unassembled WGS sequence"/>
</dbReference>